<dbReference type="SUPFAM" id="SSF57095">
    <property type="entry name" value="Scorpion toxin-like"/>
    <property type="match status" value="1"/>
</dbReference>
<feature type="chain" id="PRO_5007523362" evidence="3">
    <location>
        <begin position="21"/>
        <end position="100"/>
    </location>
</feature>
<protein>
    <submittedName>
        <fullName evidence="4">Sodium channel toxin meuNaTx-4</fullName>
    </submittedName>
</protein>
<keyword evidence="2" id="KW-0964">Secreted</keyword>
<dbReference type="GO" id="GO:0034220">
    <property type="term" value="P:monoatomic ion transmembrane transport"/>
    <property type="evidence" value="ECO:0007669"/>
    <property type="project" value="UniProtKB-KW"/>
</dbReference>
<dbReference type="Pfam" id="PF00537">
    <property type="entry name" value="Toxin_3"/>
    <property type="match status" value="1"/>
</dbReference>
<name>A0A146CIV8_MESEU</name>
<accession>A0A146CIV8</accession>
<dbReference type="InterPro" id="IPR036574">
    <property type="entry name" value="Scorpion_toxin-like_sf"/>
</dbReference>
<dbReference type="GO" id="GO:0005576">
    <property type="term" value="C:extracellular region"/>
    <property type="evidence" value="ECO:0007669"/>
    <property type="project" value="UniProtKB-SubCell"/>
</dbReference>
<sequence>MKNLFVTLLMIALLTEMEYAANFDDGYPIKNGCRISCIPSEHDDLCNKFCKENKAESGGCDFDADACKCWGELDGMEIWEPKSSKCNSWNDNLITKILEN</sequence>
<feature type="signal peptide" evidence="3">
    <location>
        <begin position="1"/>
        <end position="20"/>
    </location>
</feature>
<keyword evidence="4" id="KW-0406">Ion transport</keyword>
<dbReference type="AlphaFoldDB" id="A0A146CIV8"/>
<reference evidence="4" key="1">
    <citation type="submission" date="2015-12" db="EMBL/GenBank/DDBJ databases">
        <title>Sodium channel toxins from venom gland of Iranian Mesobuthus eupeus.</title>
        <authorList>
            <person name="Baradaran M."/>
            <person name="Jalali A."/>
            <person name="Galehdari H."/>
            <person name="Naderi Soorki M."/>
        </authorList>
    </citation>
    <scope>NUCLEOTIDE SEQUENCE</scope>
    <source>
        <tissue evidence="4">Venom gland</tissue>
    </source>
</reference>
<evidence type="ECO:0000256" key="1">
    <source>
        <dbReference type="ARBA" id="ARBA00004613"/>
    </source>
</evidence>
<dbReference type="EMBL" id="KU316195">
    <property type="protein sequence ID" value="AMX81462.1"/>
    <property type="molecule type" value="mRNA"/>
</dbReference>
<dbReference type="Gene3D" id="3.30.30.10">
    <property type="entry name" value="Knottin, scorpion toxin-like"/>
    <property type="match status" value="1"/>
</dbReference>
<keyword evidence="4" id="KW-0813">Transport</keyword>
<keyword evidence="4" id="KW-0407">Ion channel</keyword>
<organism evidence="4">
    <name type="scientific">Mesobuthus eupeus</name>
    <name type="common">Lesser Asian scorpion</name>
    <name type="synonym">Buthus eupeus</name>
    <dbReference type="NCBI Taxonomy" id="34648"/>
    <lineage>
        <taxon>Eukaryota</taxon>
        <taxon>Metazoa</taxon>
        <taxon>Ecdysozoa</taxon>
        <taxon>Arthropoda</taxon>
        <taxon>Chelicerata</taxon>
        <taxon>Arachnida</taxon>
        <taxon>Scorpiones</taxon>
        <taxon>Buthida</taxon>
        <taxon>Buthoidea</taxon>
        <taxon>Buthidae</taxon>
        <taxon>Mesobuthus</taxon>
    </lineage>
</organism>
<comment type="subcellular location">
    <subcellularLocation>
        <location evidence="1">Secreted</location>
    </subcellularLocation>
</comment>
<evidence type="ECO:0000256" key="3">
    <source>
        <dbReference type="SAM" id="SignalP"/>
    </source>
</evidence>
<keyword evidence="3" id="KW-0732">Signal</keyword>
<proteinExistence type="evidence at transcript level"/>
<dbReference type="CDD" id="cd23106">
    <property type="entry name" value="neurotoxins_LC_scorpion"/>
    <property type="match status" value="1"/>
</dbReference>
<dbReference type="InterPro" id="IPR002061">
    <property type="entry name" value="Scorpion_toxinL/defensin"/>
</dbReference>
<dbReference type="GO" id="GO:0019871">
    <property type="term" value="F:sodium channel inhibitor activity"/>
    <property type="evidence" value="ECO:0007669"/>
    <property type="project" value="InterPro"/>
</dbReference>
<evidence type="ECO:0000313" key="4">
    <source>
        <dbReference type="EMBL" id="AMX81462.1"/>
    </source>
</evidence>
<evidence type="ECO:0000256" key="2">
    <source>
        <dbReference type="ARBA" id="ARBA00022525"/>
    </source>
</evidence>